<dbReference type="Gene3D" id="3.30.470.20">
    <property type="entry name" value="ATP-grasp fold, B domain"/>
    <property type="match status" value="1"/>
</dbReference>
<organism evidence="3 4">
    <name type="scientific">Aequitasia blattaphilus</name>
    <dbReference type="NCBI Taxonomy" id="2949332"/>
    <lineage>
        <taxon>Bacteria</taxon>
        <taxon>Bacillati</taxon>
        <taxon>Bacillota</taxon>
        <taxon>Clostridia</taxon>
        <taxon>Lachnospirales</taxon>
        <taxon>Lachnospiraceae</taxon>
        <taxon>Aequitasia</taxon>
    </lineage>
</organism>
<proteinExistence type="predicted"/>
<protein>
    <submittedName>
        <fullName evidence="3">ATP-grasp domain-containing protein</fullName>
    </submittedName>
</protein>
<dbReference type="Proteomes" id="UP001523566">
    <property type="component" value="Unassembled WGS sequence"/>
</dbReference>
<dbReference type="InterPro" id="IPR011761">
    <property type="entry name" value="ATP-grasp"/>
</dbReference>
<accession>A0ABT1EBE6</accession>
<evidence type="ECO:0000313" key="3">
    <source>
        <dbReference type="EMBL" id="MCP1103160.1"/>
    </source>
</evidence>
<keyword evidence="4" id="KW-1185">Reference proteome</keyword>
<dbReference type="RefSeq" id="WP_262066944.1">
    <property type="nucleotide sequence ID" value="NZ_JAMXOD010000019.1"/>
</dbReference>
<dbReference type="EMBL" id="JAMZFW010000019">
    <property type="protein sequence ID" value="MCP1103160.1"/>
    <property type="molecule type" value="Genomic_DNA"/>
</dbReference>
<evidence type="ECO:0000313" key="4">
    <source>
        <dbReference type="Proteomes" id="UP001523566"/>
    </source>
</evidence>
<evidence type="ECO:0000256" key="1">
    <source>
        <dbReference type="PROSITE-ProRule" id="PRU00409"/>
    </source>
</evidence>
<reference evidence="3 4" key="1">
    <citation type="journal article" date="2022" name="Genome Biol. Evol.">
        <title>Host diet, physiology and behaviors set the stage for Lachnospiraceae cladogenesis.</title>
        <authorList>
            <person name="Vera-Ponce De Leon A."/>
            <person name="Schneider M."/>
            <person name="Jahnes B.C."/>
            <person name="Sadowski V."/>
            <person name="Camuy-Velez L.A."/>
            <person name="Duan J."/>
            <person name="Sabree Z.L."/>
        </authorList>
    </citation>
    <scope>NUCLEOTIDE SEQUENCE [LARGE SCALE GENOMIC DNA]</scope>
    <source>
        <strain evidence="3 4">PAL113</strain>
    </source>
</reference>
<gene>
    <name evidence="3" type="ORF">NK125_12125</name>
</gene>
<keyword evidence="1" id="KW-0067">ATP-binding</keyword>
<dbReference type="PROSITE" id="PS50975">
    <property type="entry name" value="ATP_GRASP"/>
    <property type="match status" value="1"/>
</dbReference>
<keyword evidence="1" id="KW-0547">Nucleotide-binding</keyword>
<feature type="domain" description="ATP-grasp" evidence="2">
    <location>
        <begin position="125"/>
        <end position="323"/>
    </location>
</feature>
<sequence length="403" mass="47087">MECVEREFIPVVLGGDINTYSVARAFYEEYQVKTYIFGKYSSGPSYNSKIIEYTANPKIETQEGFLETILSFGKKHEDKTIILLGAGDAYIALISQNKERLPKNVVAPYIDYELMNRLQRKDVFYELCDKHGVDYPDTFVHTPDMGYDFELNFSFPVILKSSESITYWEHPFEGQKKVFLMNSREELEETMKKIYGAGYENALIIQDTVPGNDEYMYVLTSYSDKNAEVKMMCLGHVLLEEHTPLGLGNHAAIITEANEELARKAKALLEDLQYVGFSNFDIKYDTRDGKYKFFEINTRQGRSNYYVTGSGFNIAKYLVEDYVYGTTRKFEMAKENHLWMVVPKGVAFKYVKDEKTKELMHKLIREDKYVNPLFFKGDLRPGRLYHLLRSHFSHYIKYQKYYK</sequence>
<comment type="caution">
    <text evidence="3">The sequence shown here is derived from an EMBL/GenBank/DDBJ whole genome shotgun (WGS) entry which is preliminary data.</text>
</comment>
<name>A0ABT1EBE6_9FIRM</name>
<dbReference type="SUPFAM" id="SSF56059">
    <property type="entry name" value="Glutathione synthetase ATP-binding domain-like"/>
    <property type="match status" value="1"/>
</dbReference>
<evidence type="ECO:0000259" key="2">
    <source>
        <dbReference type="PROSITE" id="PS50975"/>
    </source>
</evidence>